<dbReference type="InterPro" id="IPR016024">
    <property type="entry name" value="ARM-type_fold"/>
</dbReference>
<dbReference type="PANTHER" id="PTHR21663">
    <property type="entry name" value="HYPOTHETICAL HEAT DOMAIN-CONTAINING"/>
    <property type="match status" value="1"/>
</dbReference>
<feature type="compositionally biased region" description="Gly residues" evidence="2">
    <location>
        <begin position="1304"/>
        <end position="1321"/>
    </location>
</feature>
<dbReference type="SUPFAM" id="SSF48371">
    <property type="entry name" value="ARM repeat"/>
    <property type="match status" value="2"/>
</dbReference>
<dbReference type="Pfam" id="PF25808">
    <property type="entry name" value="TPR_LAA1_C"/>
    <property type="match status" value="1"/>
</dbReference>
<dbReference type="GO" id="GO:0030139">
    <property type="term" value="C:endocytic vesicle"/>
    <property type="evidence" value="ECO:0007669"/>
    <property type="project" value="TreeGrafter"/>
</dbReference>
<dbReference type="EMBL" id="JADGJD010000204">
    <property type="protein sequence ID" value="KAJ3053471.1"/>
    <property type="molecule type" value="Genomic_DNA"/>
</dbReference>
<feature type="compositionally biased region" description="Acidic residues" evidence="2">
    <location>
        <begin position="1293"/>
        <end position="1302"/>
    </location>
</feature>
<dbReference type="GO" id="GO:0042147">
    <property type="term" value="P:retrograde transport, endosome to Golgi"/>
    <property type="evidence" value="ECO:0007669"/>
    <property type="project" value="TreeGrafter"/>
</dbReference>
<dbReference type="InterPro" id="IPR046837">
    <property type="entry name" value="Laa1/Sip1/HEATR5-like_HEAT"/>
</dbReference>
<feature type="domain" description="LAA1-like C-terminal TPR repeats" evidence="3">
    <location>
        <begin position="1982"/>
        <end position="2140"/>
    </location>
</feature>
<evidence type="ECO:0000256" key="1">
    <source>
        <dbReference type="ARBA" id="ARBA00008304"/>
    </source>
</evidence>
<dbReference type="GO" id="GO:0005794">
    <property type="term" value="C:Golgi apparatus"/>
    <property type="evidence" value="ECO:0007669"/>
    <property type="project" value="TreeGrafter"/>
</dbReference>
<proteinExistence type="inferred from homology"/>
<gene>
    <name evidence="4" type="ORF">HK097_004185</name>
</gene>
<dbReference type="Gene3D" id="1.25.10.10">
    <property type="entry name" value="Leucine-rich Repeat Variant"/>
    <property type="match status" value="2"/>
</dbReference>
<sequence>MASPFVADFGAFGPPDNNATKTPPPPSIPDSFTFDEAKLAAAESEEKKELYLFQWLTTLEKDLKKADKESLKPSQQLLEKTLLKYLSSTSPKLTRPIRQLIARCFVIIYTLGDTRSLFDTLAATQAIVAGKVEDGSVRIAAIHCVGVLSEAHGGKLLSLFPETASSFTKILNKAKETEVPLRFETMLALTRALRGAGKGASEQMIKDFLKIGRAGLADKLPLIRSASAELLEGIYKYTSQLPLIKLDEYESLLLPATKALEGGNYTVRRSVASFIAGILTLSQSPPPIPKASPKKSAKAQPEPEAPAPGTVEKNILTVDEMLLTLSSLCLKSTTKEVRVGLAEAYSATFKRLGIRFVEANYPAIVKNLMDLVSHTKMIVSLHDVLLMRDLVGFLLRESVGKMLTETGQGNALKELCTQWLKKWPAVLATDVAPSEPALVCVLNEVAALLIDLGPAAISQQDVVVEPLTTLLNHPSRAVNVALAWSLRCLCTALPGNLPYFVDRLVELVKKGMGVLSADKVELLDRFVGHGNALAALLTAVPKHVLYVSFESMAKVFGLSTQLLKASAAGKDPQVMSAQAQVAWTLIAGLMCLGPKFVKVHVSQLLLLWKQVFPKHIPKESSLPKGEMELNYILVSRGSALAALQSFLVHNGKELATADVAKRIVVLLNNTLSFASSLPGSYQWSSPAAAAAAAAAGWSSPAVTPQRLADNENLLRKHLFACFAALPPSTYEISYGLLLRLTLDSLAPDPEKTPSGPAAVPDVKTGQVALDASILTSMIKGMLIEVAGKADVEDRGIGRSQVKDTDVRKIEALLEQHTYYALEYDPHNIFVDASAVSRDTSRDLSGHNTELLYSRPRSPPAHVGLVDAAIELFACLLPLQNAQVQESTMEQMIRIAKYMGGKVPPARKRALEINCIVAVIGSLKYVMARKGGLASGKVGVAMRDLVEDLLSGSDMILRTISSEALGRLARAVSNQAFVNPLIQNLVDQVVKNRDPDARAGAALALGCIHSYVGGMAASAHLKTIVGILHSLAADPHPLVHTWALHSLWLTIESAGLMYGPYVNSSLSVIAKLFMSESHEPAAPLANVVGGDTSSNEDVHPAFGRILHALVGVVGPELQSSTRVRELCFGLYEELKNDDDPFAVVEAIRCIQHFILFAPKHVDIASLMPFLQLQLAGDYYTQVYQLRKAAVTCLYQLARRDPGGVLSNSVGNQVEEQLFGLLDTEVDGMVRDEIKDVLGELLRFLAPEKPSRWIQLCKSILAKASAAGGGVVGGAAPAVTAAPVEEKVEGDDDAFDVEHDDDEAGAGRGGAGTGKAEGGAGGAGAGGANLTVVLLPRWRTQKFALTCLRRVLDSVKETKIAGHFDLALATAAVERNGKQDFLVFMLPDLVRMAFAASTAPVNDLRLEGLVLLQDILEKFRNAEDPDFEDHSLLEQYQAQISAALSPAFASDADPQVMSAACRICAAYVGSGLNKDLSTLSRVLRLLSGLLDICSDPTYLSNAASIHVGLMLRLSILSAWAEMHIASMKHTFLEEVVAPNIPKLTTLWLGALQEYAKLRLDSDMFAAGVGDGKSAAGSGIDTYLIATRDVTLPFYATTWATMMECVSSVAEKSPDIVANALRNGDNQSDVTDDADIAEKPPKLFYMLLGLCVETIAGGGGRASAGLAAGVNGMPGTGIRSEADARSARICLESLGRLLGVGVVGKGLLDEAIFVEVMNVLDRVVQTDDVTVRLTVLRTVKQIVTEYGDEYFTRDEAELASAHGSSISVTDPNGQDLLMMSPTTPGIANVEKTIPTKIHKVFKVILNVFLYHVPQLCDNATAAITANSELKPDTIALLSLALEALTSFVTLPTVNAKYGDQLLPIASFVFTALLEHPEFAAEVAPKVLICIKRTMEGIDKVQWMDDQRDAVCTSVQGFASALADMIEDEESALVVAEAEGDSNVLRNLLLAAVLVVTTSPVTSHNTGNQARLVDVIGKIMKGKNGQPQLALAAAQSLRSFCILALRTDDVSAAGIGASYARLLLPHALAVALGAAGEGREVETGKLAVVEETVKLLLLMYSLVKDERKKLNMLHIIIPLLLSFLSNTASESKAKKQLETFAGQTLIGLATAQQANFKMVIAGFDEGRRGKLESGLKKAMGVAAAAGGAGGGGGGDTLGARNSGGELGGGAVGEVVQQAPKIELKTFASFS</sequence>
<dbReference type="Proteomes" id="UP001212841">
    <property type="component" value="Unassembled WGS sequence"/>
</dbReference>
<name>A0AAD5SM43_9FUNG</name>
<dbReference type="InterPro" id="IPR040108">
    <property type="entry name" value="Laa1/Sip1/HEATR5"/>
</dbReference>
<feature type="region of interest" description="Disordered" evidence="2">
    <location>
        <begin position="286"/>
        <end position="309"/>
    </location>
</feature>
<accession>A0AAD5SM43</accession>
<dbReference type="PANTHER" id="PTHR21663:SF0">
    <property type="entry name" value="HEAT REPEAT-CONTAINING PROTEIN 5B"/>
    <property type="match status" value="1"/>
</dbReference>
<dbReference type="InterPro" id="IPR057981">
    <property type="entry name" value="TPR_LAA1-like_C"/>
</dbReference>
<protein>
    <recommendedName>
        <fullName evidence="3">LAA1-like C-terminal TPR repeats domain-containing protein</fullName>
    </recommendedName>
</protein>
<dbReference type="GO" id="GO:0016020">
    <property type="term" value="C:membrane"/>
    <property type="evidence" value="ECO:0007669"/>
    <property type="project" value="TreeGrafter"/>
</dbReference>
<organism evidence="4 5">
    <name type="scientific">Rhizophlyctis rosea</name>
    <dbReference type="NCBI Taxonomy" id="64517"/>
    <lineage>
        <taxon>Eukaryota</taxon>
        <taxon>Fungi</taxon>
        <taxon>Fungi incertae sedis</taxon>
        <taxon>Chytridiomycota</taxon>
        <taxon>Chytridiomycota incertae sedis</taxon>
        <taxon>Chytridiomycetes</taxon>
        <taxon>Rhizophlyctidales</taxon>
        <taxon>Rhizophlyctidaceae</taxon>
        <taxon>Rhizophlyctis</taxon>
    </lineage>
</organism>
<evidence type="ECO:0000313" key="4">
    <source>
        <dbReference type="EMBL" id="KAJ3053471.1"/>
    </source>
</evidence>
<dbReference type="GO" id="GO:0008104">
    <property type="term" value="P:intracellular protein localization"/>
    <property type="evidence" value="ECO:0007669"/>
    <property type="project" value="TreeGrafter"/>
</dbReference>
<dbReference type="GO" id="GO:0006897">
    <property type="term" value="P:endocytosis"/>
    <property type="evidence" value="ECO:0007669"/>
    <property type="project" value="TreeGrafter"/>
</dbReference>
<evidence type="ECO:0000256" key="2">
    <source>
        <dbReference type="SAM" id="MobiDB-lite"/>
    </source>
</evidence>
<comment type="similarity">
    <text evidence="1">Belongs to the HEATR5 family.</text>
</comment>
<dbReference type="InterPro" id="IPR011989">
    <property type="entry name" value="ARM-like"/>
</dbReference>
<feature type="region of interest" description="Disordered" evidence="2">
    <location>
        <begin position="1"/>
        <end position="30"/>
    </location>
</feature>
<reference evidence="4" key="1">
    <citation type="submission" date="2020-05" db="EMBL/GenBank/DDBJ databases">
        <title>Phylogenomic resolution of chytrid fungi.</title>
        <authorList>
            <person name="Stajich J.E."/>
            <person name="Amses K."/>
            <person name="Simmons R."/>
            <person name="Seto K."/>
            <person name="Myers J."/>
            <person name="Bonds A."/>
            <person name="Quandt C.A."/>
            <person name="Barry K."/>
            <person name="Liu P."/>
            <person name="Grigoriev I."/>
            <person name="Longcore J.E."/>
            <person name="James T.Y."/>
        </authorList>
    </citation>
    <scope>NUCLEOTIDE SEQUENCE</scope>
    <source>
        <strain evidence="4">JEL0318</strain>
    </source>
</reference>
<evidence type="ECO:0000313" key="5">
    <source>
        <dbReference type="Proteomes" id="UP001212841"/>
    </source>
</evidence>
<dbReference type="Pfam" id="PF25468">
    <property type="entry name" value="HEAT_HEATR5A"/>
    <property type="match status" value="1"/>
</dbReference>
<keyword evidence="5" id="KW-1185">Reference proteome</keyword>
<evidence type="ECO:0000259" key="3">
    <source>
        <dbReference type="Pfam" id="PF25808"/>
    </source>
</evidence>
<feature type="region of interest" description="Disordered" evidence="2">
    <location>
        <begin position="1293"/>
        <end position="1321"/>
    </location>
</feature>
<dbReference type="GO" id="GO:0005829">
    <property type="term" value="C:cytosol"/>
    <property type="evidence" value="ECO:0007669"/>
    <property type="project" value="GOC"/>
</dbReference>
<dbReference type="Pfam" id="PF20210">
    <property type="entry name" value="Laa1_Sip1_HTR5"/>
    <property type="match status" value="1"/>
</dbReference>
<comment type="caution">
    <text evidence="4">The sequence shown here is derived from an EMBL/GenBank/DDBJ whole genome shotgun (WGS) entry which is preliminary data.</text>
</comment>